<dbReference type="EMBL" id="CAJVPI010001943">
    <property type="protein sequence ID" value="CAG8631437.1"/>
    <property type="molecule type" value="Genomic_DNA"/>
</dbReference>
<keyword evidence="1" id="KW-1133">Transmembrane helix</keyword>
<name>A0A9N9GSI6_9GLOM</name>
<comment type="caution">
    <text evidence="2">The sequence shown here is derived from an EMBL/GenBank/DDBJ whole genome shotgun (WGS) entry which is preliminary data.</text>
</comment>
<accession>A0A9N9GSI6</accession>
<dbReference type="OrthoDB" id="2339353at2759"/>
<sequence>YPEPKCLQWSRIAVGLFIVTAYLCYLSYLAWAIVKDTPVLRLSLEKLDSLQVPEIEICAPTSALLITKCTFNGWKAVNTEAFDNCTRPTGEKFIYLTNFSDPTRPCYLFSTNKTYKFSATELYRIDIYYQILNLTAALNSSITIPVLALQAFNPDFNPLWRPEQLQDSNYKYEVDMRLQTNAFVSLAEWSTQMSFKQYVFRDIEPHDFGAISGFAPKYRNTSTIITSTKYYPLKPNAPGFGDGQNTGIFSVQADTYVQQVQEQQRSKTILSALGLAGGAFGAICGLYMLLFGQPRLNPWGIMHYLVRRPAAIHDPHKIPLVSPVLSSHLTTTTNQRVSHLEERLQELEGLLQDYFIDPSYLRNVKNRLASFDSKVSPERESRGWWEDKGT</sequence>
<evidence type="ECO:0000313" key="3">
    <source>
        <dbReference type="Proteomes" id="UP000789739"/>
    </source>
</evidence>
<feature type="transmembrane region" description="Helical" evidence="1">
    <location>
        <begin position="269"/>
        <end position="292"/>
    </location>
</feature>
<feature type="non-terminal residue" evidence="2">
    <location>
        <position position="1"/>
    </location>
</feature>
<reference evidence="2" key="1">
    <citation type="submission" date="2021-06" db="EMBL/GenBank/DDBJ databases">
        <authorList>
            <person name="Kallberg Y."/>
            <person name="Tangrot J."/>
            <person name="Rosling A."/>
        </authorList>
    </citation>
    <scope>NUCLEOTIDE SEQUENCE</scope>
    <source>
        <strain evidence="2">BR232B</strain>
    </source>
</reference>
<organism evidence="2 3">
    <name type="scientific">Paraglomus brasilianum</name>
    <dbReference type="NCBI Taxonomy" id="144538"/>
    <lineage>
        <taxon>Eukaryota</taxon>
        <taxon>Fungi</taxon>
        <taxon>Fungi incertae sedis</taxon>
        <taxon>Mucoromycota</taxon>
        <taxon>Glomeromycotina</taxon>
        <taxon>Glomeromycetes</taxon>
        <taxon>Paraglomerales</taxon>
        <taxon>Paraglomeraceae</taxon>
        <taxon>Paraglomus</taxon>
    </lineage>
</organism>
<dbReference type="AlphaFoldDB" id="A0A9N9GSI6"/>
<feature type="transmembrane region" description="Helical" evidence="1">
    <location>
        <begin position="12"/>
        <end position="34"/>
    </location>
</feature>
<dbReference type="Proteomes" id="UP000789739">
    <property type="component" value="Unassembled WGS sequence"/>
</dbReference>
<gene>
    <name evidence="2" type="ORF">PBRASI_LOCUS9272</name>
</gene>
<evidence type="ECO:0000256" key="1">
    <source>
        <dbReference type="SAM" id="Phobius"/>
    </source>
</evidence>
<evidence type="ECO:0000313" key="2">
    <source>
        <dbReference type="EMBL" id="CAG8631437.1"/>
    </source>
</evidence>
<keyword evidence="1" id="KW-0472">Membrane</keyword>
<protein>
    <submittedName>
        <fullName evidence="2">10243_t:CDS:1</fullName>
    </submittedName>
</protein>
<proteinExistence type="predicted"/>
<keyword evidence="1" id="KW-0812">Transmembrane</keyword>
<keyword evidence="3" id="KW-1185">Reference proteome</keyword>